<dbReference type="PANTHER" id="PTHR37308:SF1">
    <property type="entry name" value="POLYPRENYL-PHOSPHATE TRANSPORTER"/>
    <property type="match status" value="1"/>
</dbReference>
<dbReference type="OrthoDB" id="9793746at2"/>
<feature type="transmembrane region" description="Helical" evidence="1">
    <location>
        <begin position="191"/>
        <end position="210"/>
    </location>
</feature>
<feature type="transmembrane region" description="Helical" evidence="1">
    <location>
        <begin position="143"/>
        <end position="162"/>
    </location>
</feature>
<gene>
    <name evidence="2" type="ORF">GH741_13365</name>
</gene>
<keyword evidence="1" id="KW-1133">Transmembrane helix</keyword>
<feature type="transmembrane region" description="Helical" evidence="1">
    <location>
        <begin position="222"/>
        <end position="240"/>
    </location>
</feature>
<feature type="transmembrane region" description="Helical" evidence="1">
    <location>
        <begin position="246"/>
        <end position="265"/>
    </location>
</feature>
<dbReference type="Proteomes" id="UP000799092">
    <property type="component" value="Unassembled WGS sequence"/>
</dbReference>
<evidence type="ECO:0000313" key="3">
    <source>
        <dbReference type="Proteomes" id="UP000799092"/>
    </source>
</evidence>
<feature type="transmembrane region" description="Helical" evidence="1">
    <location>
        <begin position="54"/>
        <end position="77"/>
    </location>
</feature>
<dbReference type="InterPro" id="IPR007163">
    <property type="entry name" value="VCA0040-like"/>
</dbReference>
<evidence type="ECO:0000256" key="1">
    <source>
        <dbReference type="SAM" id="Phobius"/>
    </source>
</evidence>
<sequence length="271" mass="29725">MNWKNIYRGMLMGASDVVPGVSGGTIAVVLGIYDQLIESINGFFSKEWKKHFGFLFPLGVGVVIAILLLADLIEWLFEHYPGPTQFTFLGLIIGVLPYLYTKSDARTTFKAQHFIVLIIGAVLVASMLFFRSGESDPVTDVTLTTYIWLFFSGFLASSAMILPGISGSFLLLIIGAYTTILNAVSEMKLDILVVLFVGIVLGLITMSKIIHYFMENYTIGTYALVIGLVVGSVFVIFPGWPSDVSGLVLSVFTFSIGLLVAFLLGRIEYKQ</sequence>
<feature type="transmembrane region" description="Helical" evidence="1">
    <location>
        <begin position="83"/>
        <end position="101"/>
    </location>
</feature>
<dbReference type="RefSeq" id="WP_153737290.1">
    <property type="nucleotide sequence ID" value="NZ_WJNG01000011.1"/>
</dbReference>
<feature type="transmembrane region" description="Helical" evidence="1">
    <location>
        <begin position="6"/>
        <end position="33"/>
    </location>
</feature>
<reference evidence="2" key="1">
    <citation type="submission" date="2019-11" db="EMBL/GenBank/DDBJ databases">
        <authorList>
            <person name="Li J."/>
        </authorList>
    </citation>
    <scope>NUCLEOTIDE SEQUENCE</scope>
    <source>
        <strain evidence="2">B6B</strain>
    </source>
</reference>
<accession>A0A6A8DIT4</accession>
<dbReference type="EMBL" id="WJNG01000011">
    <property type="protein sequence ID" value="MRH43661.1"/>
    <property type="molecule type" value="Genomic_DNA"/>
</dbReference>
<dbReference type="AlphaFoldDB" id="A0A6A8DIT4"/>
<evidence type="ECO:0000313" key="2">
    <source>
        <dbReference type="EMBL" id="MRH43661.1"/>
    </source>
</evidence>
<organism evidence="2 3">
    <name type="scientific">Aquibacillus halophilus</name>
    <dbReference type="NCBI Taxonomy" id="930132"/>
    <lineage>
        <taxon>Bacteria</taxon>
        <taxon>Bacillati</taxon>
        <taxon>Bacillota</taxon>
        <taxon>Bacilli</taxon>
        <taxon>Bacillales</taxon>
        <taxon>Bacillaceae</taxon>
        <taxon>Aquibacillus</taxon>
    </lineage>
</organism>
<dbReference type="PANTHER" id="PTHR37308">
    <property type="entry name" value="INTEGRAL MEMBRANE PROTEIN"/>
    <property type="match status" value="1"/>
</dbReference>
<keyword evidence="1" id="KW-0812">Transmembrane</keyword>
<protein>
    <submittedName>
        <fullName evidence="2">DUF368 domain-containing protein</fullName>
    </submittedName>
</protein>
<proteinExistence type="predicted"/>
<keyword evidence="3" id="KW-1185">Reference proteome</keyword>
<feature type="transmembrane region" description="Helical" evidence="1">
    <location>
        <begin position="113"/>
        <end position="131"/>
    </location>
</feature>
<comment type="caution">
    <text evidence="2">The sequence shown here is derived from an EMBL/GenBank/DDBJ whole genome shotgun (WGS) entry which is preliminary data.</text>
</comment>
<name>A0A6A8DIT4_9BACI</name>
<dbReference type="Pfam" id="PF04018">
    <property type="entry name" value="VCA0040-like"/>
    <property type="match status" value="1"/>
</dbReference>
<keyword evidence="1" id="KW-0472">Membrane</keyword>